<dbReference type="InterPro" id="IPR036866">
    <property type="entry name" value="RibonucZ/Hydroxyglut_hydro"/>
</dbReference>
<evidence type="ECO:0000313" key="3">
    <source>
        <dbReference type="Proteomes" id="UP000176299"/>
    </source>
</evidence>
<gene>
    <name evidence="2" type="ORF">A2113_03265</name>
</gene>
<dbReference type="PANTHER" id="PTHR42663">
    <property type="entry name" value="HYDROLASE C777.06C-RELATED-RELATED"/>
    <property type="match status" value="1"/>
</dbReference>
<dbReference type="InterPro" id="IPR001279">
    <property type="entry name" value="Metallo-B-lactamas"/>
</dbReference>
<dbReference type="SUPFAM" id="SSF56281">
    <property type="entry name" value="Metallo-hydrolase/oxidoreductase"/>
    <property type="match status" value="1"/>
</dbReference>
<organism evidence="2 3">
    <name type="scientific">Candidatus Woykebacteria bacterium GWA1_44_8</name>
    <dbReference type="NCBI Taxonomy" id="1802591"/>
    <lineage>
        <taxon>Bacteria</taxon>
        <taxon>Candidatus Woykeibacteriota</taxon>
    </lineage>
</organism>
<evidence type="ECO:0000313" key="2">
    <source>
        <dbReference type="EMBL" id="OGY22270.1"/>
    </source>
</evidence>
<dbReference type="PANTHER" id="PTHR42663:SF6">
    <property type="entry name" value="HYDROLASE C777.06C-RELATED"/>
    <property type="match status" value="1"/>
</dbReference>
<dbReference type="EMBL" id="MHCN01000007">
    <property type="protein sequence ID" value="OGY22270.1"/>
    <property type="molecule type" value="Genomic_DNA"/>
</dbReference>
<sequence length="253" mass="28703">MKIKFLGTSAGWPLPRLGCSDEICTSKDQEDRRTRSQALINEVLLLDLGPDTYQHLSQPQVDPTKIKYAAISHEHPDHTFGLWDLSHIYSKGGRDRIKIIINDKTLAKIRFMFFPGEYEIIKTQVESEIEVNNLKVSLLPVHHTKDSSFGVLVKEGVKGLFWAPDFKSLPTETARKLRNIDLVAIDGSELKIKTPSHETIEEGIQLGKEIQARKVYFIHIGHRTLPHQRLETFVKKIGGKNFHIAHDGLEVGL</sequence>
<dbReference type="Proteomes" id="UP000176299">
    <property type="component" value="Unassembled WGS sequence"/>
</dbReference>
<dbReference type="SMART" id="SM00849">
    <property type="entry name" value="Lactamase_B"/>
    <property type="match status" value="1"/>
</dbReference>
<feature type="domain" description="Metallo-beta-lactamase" evidence="1">
    <location>
        <begin position="34"/>
        <end position="219"/>
    </location>
</feature>
<protein>
    <recommendedName>
        <fullName evidence="1">Metallo-beta-lactamase domain-containing protein</fullName>
    </recommendedName>
</protein>
<reference evidence="2 3" key="1">
    <citation type="journal article" date="2016" name="Nat. Commun.">
        <title>Thousands of microbial genomes shed light on interconnected biogeochemical processes in an aquifer system.</title>
        <authorList>
            <person name="Anantharaman K."/>
            <person name="Brown C.T."/>
            <person name="Hug L.A."/>
            <person name="Sharon I."/>
            <person name="Castelle C.J."/>
            <person name="Probst A.J."/>
            <person name="Thomas B.C."/>
            <person name="Singh A."/>
            <person name="Wilkins M.J."/>
            <person name="Karaoz U."/>
            <person name="Brodie E.L."/>
            <person name="Williams K.H."/>
            <person name="Hubbard S.S."/>
            <person name="Banfield J.F."/>
        </authorList>
    </citation>
    <scope>NUCLEOTIDE SEQUENCE [LARGE SCALE GENOMIC DNA]</scope>
</reference>
<evidence type="ECO:0000259" key="1">
    <source>
        <dbReference type="SMART" id="SM00849"/>
    </source>
</evidence>
<dbReference type="STRING" id="1802591.A2113_03265"/>
<name>A0A1G1W3V4_9BACT</name>
<accession>A0A1G1W3V4</accession>
<comment type="caution">
    <text evidence="2">The sequence shown here is derived from an EMBL/GenBank/DDBJ whole genome shotgun (WGS) entry which is preliminary data.</text>
</comment>
<dbReference type="AlphaFoldDB" id="A0A1G1W3V4"/>
<dbReference type="Gene3D" id="3.60.15.10">
    <property type="entry name" value="Ribonuclease Z/Hydroxyacylglutathione hydrolase-like"/>
    <property type="match status" value="1"/>
</dbReference>
<proteinExistence type="predicted"/>
<dbReference type="Pfam" id="PF12706">
    <property type="entry name" value="Lactamase_B_2"/>
    <property type="match status" value="1"/>
</dbReference>